<dbReference type="Proteomes" id="UP000226442">
    <property type="component" value="Unassembled WGS sequence"/>
</dbReference>
<dbReference type="InterPro" id="IPR025455">
    <property type="entry name" value="DUF4276"/>
</dbReference>
<organism evidence="1 2">
    <name type="scientific">Tychonema bourrellyi FEM_GT703</name>
    <dbReference type="NCBI Taxonomy" id="2040638"/>
    <lineage>
        <taxon>Bacteria</taxon>
        <taxon>Bacillati</taxon>
        <taxon>Cyanobacteriota</taxon>
        <taxon>Cyanophyceae</taxon>
        <taxon>Oscillatoriophycideae</taxon>
        <taxon>Oscillatoriales</taxon>
        <taxon>Microcoleaceae</taxon>
        <taxon>Tychonema</taxon>
    </lineage>
</organism>
<name>A0A2G4EY18_9CYAN</name>
<dbReference type="AlphaFoldDB" id="A0A2G4EY18"/>
<comment type="caution">
    <text evidence="1">The sequence shown here is derived from an EMBL/GenBank/DDBJ whole genome shotgun (WGS) entry which is preliminary data.</text>
</comment>
<evidence type="ECO:0000313" key="2">
    <source>
        <dbReference type="Proteomes" id="UP000226442"/>
    </source>
</evidence>
<proteinExistence type="predicted"/>
<accession>A0A2G4EY18</accession>
<protein>
    <submittedName>
        <fullName evidence="1">DUF4276 domain-containing protein</fullName>
    </submittedName>
</protein>
<gene>
    <name evidence="1" type="ORF">CP500_016635</name>
</gene>
<sequence length="238" mass="27297">MVVWVYSGGGEAEVRGFFPFLEKTFPGCIFIRKTPARQKPGPKANKAGSYGRTGKSLIEQIKQKLPLALKAEPNKCDLILVFDDLDCRDSQIQKTKILTELSKILECAALNKFVGFAAPEIEAWIIADWNNSIAKNYDFRGRHERMRWWLSQDKNVRFDIPESFSEYDSDKDSCREKLSDVLIASTIVEHESNLDKARFSKGLHTPLLLMAIDPNEVQKKCPLFRELYNYFNDFCCCP</sequence>
<dbReference type="Pfam" id="PF14103">
    <property type="entry name" value="DUF4276"/>
    <property type="match status" value="1"/>
</dbReference>
<reference evidence="1" key="1">
    <citation type="submission" date="2017-10" db="EMBL/GenBank/DDBJ databases">
        <title>Draft genome sequence of the planktic cyanobacteria Tychonema bourrellyi isolated from alpine lentic freshwater.</title>
        <authorList>
            <person name="Tett A."/>
            <person name="Armanini F."/>
            <person name="Asnicar F."/>
            <person name="Boscaini A."/>
            <person name="Pasolli E."/>
            <person name="Zolfo M."/>
            <person name="Donati C."/>
            <person name="Salmaso N."/>
            <person name="Segata N."/>
        </authorList>
    </citation>
    <scope>NUCLEOTIDE SEQUENCE</scope>
    <source>
        <strain evidence="1">FEM_GT703</strain>
    </source>
</reference>
<keyword evidence="2" id="KW-1185">Reference proteome</keyword>
<dbReference type="EMBL" id="NXIB02000107">
    <property type="protein sequence ID" value="PHX54350.1"/>
    <property type="molecule type" value="Genomic_DNA"/>
</dbReference>
<evidence type="ECO:0000313" key="1">
    <source>
        <dbReference type="EMBL" id="PHX54350.1"/>
    </source>
</evidence>